<dbReference type="RefSeq" id="WP_130513773.1">
    <property type="nucleotide sequence ID" value="NZ_SHKY01000002.1"/>
</dbReference>
<evidence type="ECO:0000313" key="2">
    <source>
        <dbReference type="EMBL" id="RZU46576.1"/>
    </source>
</evidence>
<dbReference type="Proteomes" id="UP000292564">
    <property type="component" value="Unassembled WGS sequence"/>
</dbReference>
<evidence type="ECO:0000313" key="3">
    <source>
        <dbReference type="Proteomes" id="UP000292564"/>
    </source>
</evidence>
<feature type="domain" description="DUF5753" evidence="1">
    <location>
        <begin position="105"/>
        <end position="274"/>
    </location>
</feature>
<name>A0A4V2G5Y4_9ACTN</name>
<dbReference type="Gene3D" id="1.10.260.40">
    <property type="entry name" value="lambda repressor-like DNA-binding domains"/>
    <property type="match status" value="1"/>
</dbReference>
<gene>
    <name evidence="2" type="ORF">EV385_6651</name>
</gene>
<organism evidence="2 3">
    <name type="scientific">Krasilnikovia cinnamomea</name>
    <dbReference type="NCBI Taxonomy" id="349313"/>
    <lineage>
        <taxon>Bacteria</taxon>
        <taxon>Bacillati</taxon>
        <taxon>Actinomycetota</taxon>
        <taxon>Actinomycetes</taxon>
        <taxon>Micromonosporales</taxon>
        <taxon>Micromonosporaceae</taxon>
        <taxon>Krasilnikovia</taxon>
    </lineage>
</organism>
<dbReference type="OrthoDB" id="3458445at2"/>
<dbReference type="SUPFAM" id="SSF47413">
    <property type="entry name" value="lambda repressor-like DNA-binding domains"/>
    <property type="match status" value="1"/>
</dbReference>
<dbReference type="Pfam" id="PF19054">
    <property type="entry name" value="DUF5753"/>
    <property type="match status" value="1"/>
</dbReference>
<dbReference type="GO" id="GO:0003677">
    <property type="term" value="F:DNA binding"/>
    <property type="evidence" value="ECO:0007669"/>
    <property type="project" value="InterPro"/>
</dbReference>
<proteinExistence type="predicted"/>
<sequence length="280" mass="31157">MAQPTAGPTVVRRQLGRRLRRLRQIAGDPSIDEVVAHRHLGLSRSKLYKLERGQHPAKPQDVAMLCMFYGAAPDEANALTALALATGTHSWWHVFGDDAVPAWFSLYVELEPAAASIRTYEAELIPGLLQTREYAEAVYRAMNPDDGDDIERRVQLRLQRQAILDRADPPRLHAVLSEGAIRRAVGGTEVMTTQLDKLRAMNDRPTITIDVLPFSAGAHASMETTFVLLDFPDATEDPPVVYLETPISAAYLQKPEDVNHFATLFKNTQARAVPLQEFQP</sequence>
<protein>
    <submittedName>
        <fullName evidence="2">Helix-turn-helix protein</fullName>
    </submittedName>
</protein>
<accession>A0A4V2G5Y4</accession>
<dbReference type="Pfam" id="PF13560">
    <property type="entry name" value="HTH_31"/>
    <property type="match status" value="1"/>
</dbReference>
<keyword evidence="3" id="KW-1185">Reference proteome</keyword>
<evidence type="ECO:0000259" key="1">
    <source>
        <dbReference type="Pfam" id="PF19054"/>
    </source>
</evidence>
<dbReference type="InterPro" id="IPR043917">
    <property type="entry name" value="DUF5753"/>
</dbReference>
<dbReference type="EMBL" id="SHKY01000002">
    <property type="protein sequence ID" value="RZU46576.1"/>
    <property type="molecule type" value="Genomic_DNA"/>
</dbReference>
<reference evidence="2 3" key="1">
    <citation type="submission" date="2019-02" db="EMBL/GenBank/DDBJ databases">
        <title>Sequencing the genomes of 1000 actinobacteria strains.</title>
        <authorList>
            <person name="Klenk H.-P."/>
        </authorList>
    </citation>
    <scope>NUCLEOTIDE SEQUENCE [LARGE SCALE GENOMIC DNA]</scope>
    <source>
        <strain evidence="2 3">DSM 45162</strain>
    </source>
</reference>
<dbReference type="AlphaFoldDB" id="A0A4V2G5Y4"/>
<dbReference type="InterPro" id="IPR010982">
    <property type="entry name" value="Lambda_DNA-bd_dom_sf"/>
</dbReference>
<comment type="caution">
    <text evidence="2">The sequence shown here is derived from an EMBL/GenBank/DDBJ whole genome shotgun (WGS) entry which is preliminary data.</text>
</comment>